<dbReference type="GO" id="GO:0016874">
    <property type="term" value="F:ligase activity"/>
    <property type="evidence" value="ECO:0007669"/>
    <property type="project" value="UniProtKB-KW"/>
</dbReference>
<evidence type="ECO:0000313" key="2">
    <source>
        <dbReference type="Proteomes" id="UP001595868"/>
    </source>
</evidence>
<keyword evidence="2" id="KW-1185">Reference proteome</keyword>
<dbReference type="Proteomes" id="UP001595868">
    <property type="component" value="Unassembled WGS sequence"/>
</dbReference>
<evidence type="ECO:0000313" key="1">
    <source>
        <dbReference type="EMBL" id="MFC4106181.1"/>
    </source>
</evidence>
<proteinExistence type="predicted"/>
<dbReference type="InterPro" id="IPR053191">
    <property type="entry name" value="DcsG_Biosynth_Enzyme"/>
</dbReference>
<dbReference type="PANTHER" id="PTHR39217:SF1">
    <property type="entry name" value="GLUTATHIONE SYNTHETASE"/>
    <property type="match status" value="1"/>
</dbReference>
<accession>A0ABV8KKW4</accession>
<reference evidence="2" key="1">
    <citation type="journal article" date="2019" name="Int. J. Syst. Evol. Microbiol.">
        <title>The Global Catalogue of Microorganisms (GCM) 10K type strain sequencing project: providing services to taxonomists for standard genome sequencing and annotation.</title>
        <authorList>
            <consortium name="The Broad Institute Genomics Platform"/>
            <consortium name="The Broad Institute Genome Sequencing Center for Infectious Disease"/>
            <person name="Wu L."/>
            <person name="Ma J."/>
        </authorList>
    </citation>
    <scope>NUCLEOTIDE SEQUENCE [LARGE SCALE GENOMIC DNA]</scope>
    <source>
        <strain evidence="2">2902at01</strain>
    </source>
</reference>
<comment type="caution">
    <text evidence="1">The sequence shown here is derived from an EMBL/GenBank/DDBJ whole genome shotgun (WGS) entry which is preliminary data.</text>
</comment>
<protein>
    <submittedName>
        <fullName evidence="1">RimK family alpha-L-glutamate ligase</fullName>
    </submittedName>
</protein>
<dbReference type="PANTHER" id="PTHR39217">
    <property type="match status" value="1"/>
</dbReference>
<sequence length="303" mass="32923">MAGIHAARGSSRVALISCGEFPQLDEDDRLLIAPLAERGVRAEPVVWDAPGTDWTDYRLAVLRSTWDYAPRRDEFVDWAATVPNLANPADVVRWNTDKRYLDTLSAAGAPTVPTTWVEPGDSTWRPPDHGEYVIKPAVSAGSRDTGRYDLADSDHRRLAAEHVRRLAGAGRLTMVQPYLAAVDTVGETALLYFAGPAGLELSHAIRKGPLLTGPDLGVDGLFRPETIEPRTPSLEEAAIARKVLALLPHGYADRLLYARVDLIPGPDGRPVLVELELTEPSLFLAHGRDAPARLADAIVARLA</sequence>
<dbReference type="SUPFAM" id="SSF56059">
    <property type="entry name" value="Glutathione synthetase ATP-binding domain-like"/>
    <property type="match status" value="1"/>
</dbReference>
<dbReference type="EMBL" id="JBHSBN010000005">
    <property type="protein sequence ID" value="MFC4106181.1"/>
    <property type="molecule type" value="Genomic_DNA"/>
</dbReference>
<gene>
    <name evidence="1" type="ORF">ACFOX0_09555</name>
</gene>
<dbReference type="RefSeq" id="WP_377543711.1">
    <property type="nucleotide sequence ID" value="NZ_JBHSBN010000005.1"/>
</dbReference>
<organism evidence="1 2">
    <name type="scientific">Micromonospora zhanjiangensis</name>
    <dbReference type="NCBI Taxonomy" id="1522057"/>
    <lineage>
        <taxon>Bacteria</taxon>
        <taxon>Bacillati</taxon>
        <taxon>Actinomycetota</taxon>
        <taxon>Actinomycetes</taxon>
        <taxon>Micromonosporales</taxon>
        <taxon>Micromonosporaceae</taxon>
        <taxon>Micromonospora</taxon>
    </lineage>
</organism>
<name>A0ABV8KKW4_9ACTN</name>
<keyword evidence="1" id="KW-0436">Ligase</keyword>